<protein>
    <submittedName>
        <fullName evidence="3">Uncharacterized protein</fullName>
    </submittedName>
</protein>
<gene>
    <name evidence="3" type="ORF">CLUP02_09899</name>
</gene>
<keyword evidence="4" id="KW-1185">Reference proteome</keyword>
<feature type="transmembrane region" description="Helical" evidence="2">
    <location>
        <begin position="73"/>
        <end position="97"/>
    </location>
</feature>
<name>A0A9Q8SVM1_9PEZI</name>
<organism evidence="3 4">
    <name type="scientific">Colletotrichum lupini</name>
    <dbReference type="NCBI Taxonomy" id="145971"/>
    <lineage>
        <taxon>Eukaryota</taxon>
        <taxon>Fungi</taxon>
        <taxon>Dikarya</taxon>
        <taxon>Ascomycota</taxon>
        <taxon>Pezizomycotina</taxon>
        <taxon>Sordariomycetes</taxon>
        <taxon>Hypocreomycetidae</taxon>
        <taxon>Glomerellales</taxon>
        <taxon>Glomerellaceae</taxon>
        <taxon>Colletotrichum</taxon>
        <taxon>Colletotrichum acutatum species complex</taxon>
    </lineage>
</organism>
<proteinExistence type="predicted"/>
<dbReference type="GeneID" id="73343885"/>
<dbReference type="EMBL" id="CP019477">
    <property type="protein sequence ID" value="UQC84402.1"/>
    <property type="molecule type" value="Genomic_DNA"/>
</dbReference>
<sequence>MGGGAITLTPEFGETSVDDLRMPRYDTVFIHPLTLFPAPSQLRRPACDPKEEREKANNLRGRSSRVMSPTPRAMIIAALAALFLTLPMSTFLLRAGASAVSDTFYMLSEGPYLDVTDMREAIQEEGGC</sequence>
<dbReference type="Proteomes" id="UP000830671">
    <property type="component" value="Chromosome 5"/>
</dbReference>
<dbReference type="KEGG" id="clup:CLUP02_09899"/>
<evidence type="ECO:0000256" key="2">
    <source>
        <dbReference type="SAM" id="Phobius"/>
    </source>
</evidence>
<evidence type="ECO:0000313" key="4">
    <source>
        <dbReference type="Proteomes" id="UP000830671"/>
    </source>
</evidence>
<keyword evidence="2" id="KW-0812">Transmembrane</keyword>
<accession>A0A9Q8SVM1</accession>
<keyword evidence="2" id="KW-0472">Membrane</keyword>
<evidence type="ECO:0000256" key="1">
    <source>
        <dbReference type="SAM" id="MobiDB-lite"/>
    </source>
</evidence>
<reference evidence="3" key="1">
    <citation type="journal article" date="2021" name="Mol. Plant Microbe Interact.">
        <title>Complete Genome Sequence of the Plant-Pathogenic Fungus Colletotrichum lupini.</title>
        <authorList>
            <person name="Baroncelli R."/>
            <person name="Pensec F."/>
            <person name="Da Lio D."/>
            <person name="Boufleur T."/>
            <person name="Vicente I."/>
            <person name="Sarrocco S."/>
            <person name="Picot A."/>
            <person name="Baraldi E."/>
            <person name="Sukno S."/>
            <person name="Thon M."/>
            <person name="Le Floch G."/>
        </authorList>
    </citation>
    <scope>NUCLEOTIDE SEQUENCE</scope>
    <source>
        <strain evidence="3">IMI 504893</strain>
    </source>
</reference>
<dbReference type="AlphaFoldDB" id="A0A9Q8SVM1"/>
<evidence type="ECO:0000313" key="3">
    <source>
        <dbReference type="EMBL" id="UQC84402.1"/>
    </source>
</evidence>
<keyword evidence="2" id="KW-1133">Transmembrane helix</keyword>
<dbReference type="RefSeq" id="XP_049146019.1">
    <property type="nucleotide sequence ID" value="XM_049288875.1"/>
</dbReference>
<feature type="region of interest" description="Disordered" evidence="1">
    <location>
        <begin position="41"/>
        <end position="65"/>
    </location>
</feature>
<feature type="compositionally biased region" description="Basic and acidic residues" evidence="1">
    <location>
        <begin position="45"/>
        <end position="57"/>
    </location>
</feature>